<dbReference type="RefSeq" id="WP_193182963.1">
    <property type="nucleotide sequence ID" value="NZ_JACVXA010000034.1"/>
</dbReference>
<accession>A0A8J6YW76</accession>
<dbReference type="AlphaFoldDB" id="A0A8J6YW76"/>
<name>A0A8J6YW76_9RHOB</name>
<keyword evidence="2" id="KW-1185">Reference proteome</keyword>
<dbReference type="Proteomes" id="UP000609121">
    <property type="component" value="Unassembled WGS sequence"/>
</dbReference>
<dbReference type="EMBL" id="JACVXA010000034">
    <property type="protein sequence ID" value="MBE3638882.1"/>
    <property type="molecule type" value="Genomic_DNA"/>
</dbReference>
<evidence type="ECO:0000313" key="2">
    <source>
        <dbReference type="Proteomes" id="UP000609121"/>
    </source>
</evidence>
<evidence type="ECO:0000313" key="1">
    <source>
        <dbReference type="EMBL" id="MBE3638882.1"/>
    </source>
</evidence>
<reference evidence="1" key="1">
    <citation type="submission" date="2020-09" db="EMBL/GenBank/DDBJ databases">
        <title>A novel bacterium of genus Mangrovicoccus, isolated from South China Sea.</title>
        <authorList>
            <person name="Huang H."/>
            <person name="Mo K."/>
            <person name="Hu Y."/>
        </authorList>
    </citation>
    <scope>NUCLEOTIDE SEQUENCE</scope>
    <source>
        <strain evidence="1">HB182678</strain>
    </source>
</reference>
<sequence>MIAPIQPCRAMRSCQRPCAISPVETGVGTVPGPIAAPLALPSDRAGAGPVAADAGDKAVSRMPTEIVAGAGRAQPVPAVRRGIAGHL</sequence>
<gene>
    <name evidence="1" type="ORF">ICN82_11780</name>
</gene>
<comment type="caution">
    <text evidence="1">The sequence shown here is derived from an EMBL/GenBank/DDBJ whole genome shotgun (WGS) entry which is preliminary data.</text>
</comment>
<proteinExistence type="predicted"/>
<organism evidence="1 2">
    <name type="scientific">Mangrovicoccus algicola</name>
    <dbReference type="NCBI Taxonomy" id="2771008"/>
    <lineage>
        <taxon>Bacteria</taxon>
        <taxon>Pseudomonadati</taxon>
        <taxon>Pseudomonadota</taxon>
        <taxon>Alphaproteobacteria</taxon>
        <taxon>Rhodobacterales</taxon>
        <taxon>Paracoccaceae</taxon>
        <taxon>Mangrovicoccus</taxon>
    </lineage>
</organism>
<protein>
    <submittedName>
        <fullName evidence="1">Uncharacterized protein</fullName>
    </submittedName>
</protein>